<feature type="transmembrane region" description="Helical" evidence="1">
    <location>
        <begin position="27"/>
        <end position="47"/>
    </location>
</feature>
<sequence length="177" mass="20104">MEIINHQRKKRQNTLIATICHETITKIVTFITSILIGIAFPSFKIWLPQVMASLSRKPQLFGSLQQLLTDIRNGPEEIIELTADTPLFGMNPKIDKILLIFQEVFQGLLDLKNINGELSYKRDFDAENVKQNILFKLDYGCLGPSANAFILEPGTNPNLGEEILHNIQQKCTKMNLH</sequence>
<proteinExistence type="predicted"/>
<dbReference type="AlphaFoldDB" id="A0A8H3R427"/>
<keyword evidence="1" id="KW-1133">Transmembrane helix</keyword>
<gene>
    <name evidence="2" type="ORF">RCL2_002850600</name>
</gene>
<dbReference type="Proteomes" id="UP000615446">
    <property type="component" value="Unassembled WGS sequence"/>
</dbReference>
<reference evidence="2" key="1">
    <citation type="submission" date="2019-10" db="EMBL/GenBank/DDBJ databases">
        <title>Conservation and host-specific expression of non-tandemly repeated heterogenous ribosome RNA gene in arbuscular mycorrhizal fungi.</title>
        <authorList>
            <person name="Maeda T."/>
            <person name="Kobayashi Y."/>
            <person name="Nakagawa T."/>
            <person name="Ezawa T."/>
            <person name="Yamaguchi K."/>
            <person name="Bino T."/>
            <person name="Nishimoto Y."/>
            <person name="Shigenobu S."/>
            <person name="Kawaguchi M."/>
        </authorList>
    </citation>
    <scope>NUCLEOTIDE SEQUENCE</scope>
    <source>
        <strain evidence="2">HR1</strain>
    </source>
</reference>
<evidence type="ECO:0000256" key="1">
    <source>
        <dbReference type="SAM" id="Phobius"/>
    </source>
</evidence>
<dbReference type="EMBL" id="BLAL01000304">
    <property type="protein sequence ID" value="GET02128.1"/>
    <property type="molecule type" value="Genomic_DNA"/>
</dbReference>
<organism evidence="2 3">
    <name type="scientific">Rhizophagus clarus</name>
    <dbReference type="NCBI Taxonomy" id="94130"/>
    <lineage>
        <taxon>Eukaryota</taxon>
        <taxon>Fungi</taxon>
        <taxon>Fungi incertae sedis</taxon>
        <taxon>Mucoromycota</taxon>
        <taxon>Glomeromycotina</taxon>
        <taxon>Glomeromycetes</taxon>
        <taxon>Glomerales</taxon>
        <taxon>Glomeraceae</taxon>
        <taxon>Rhizophagus</taxon>
    </lineage>
</organism>
<accession>A0A8H3R427</accession>
<protein>
    <submittedName>
        <fullName evidence="2">Uncharacterized protein</fullName>
    </submittedName>
</protein>
<comment type="caution">
    <text evidence="2">The sequence shown here is derived from an EMBL/GenBank/DDBJ whole genome shotgun (WGS) entry which is preliminary data.</text>
</comment>
<name>A0A8H3R427_9GLOM</name>
<keyword evidence="1" id="KW-0472">Membrane</keyword>
<keyword evidence="1" id="KW-0812">Transmembrane</keyword>
<evidence type="ECO:0000313" key="2">
    <source>
        <dbReference type="EMBL" id="GET02128.1"/>
    </source>
</evidence>
<evidence type="ECO:0000313" key="3">
    <source>
        <dbReference type="Proteomes" id="UP000615446"/>
    </source>
</evidence>